<dbReference type="RefSeq" id="WP_141784427.1">
    <property type="nucleotide sequence ID" value="NZ_BAAAIK010000004.1"/>
</dbReference>
<proteinExistence type="predicted"/>
<dbReference type="PROSITE" id="PS50937">
    <property type="entry name" value="HTH_MERR_2"/>
    <property type="match status" value="1"/>
</dbReference>
<gene>
    <name evidence="5" type="ORF">FB467_1380</name>
</gene>
<keyword evidence="1" id="KW-0238">DNA-binding</keyword>
<dbReference type="GO" id="GO:0003677">
    <property type="term" value="F:DNA binding"/>
    <property type="evidence" value="ECO:0007669"/>
    <property type="project" value="UniProtKB-KW"/>
</dbReference>
<evidence type="ECO:0000256" key="1">
    <source>
        <dbReference type="ARBA" id="ARBA00023125"/>
    </source>
</evidence>
<dbReference type="InterPro" id="IPR009061">
    <property type="entry name" value="DNA-bd_dom_put_sf"/>
</dbReference>
<dbReference type="InterPro" id="IPR000551">
    <property type="entry name" value="MerR-type_HTH_dom"/>
</dbReference>
<dbReference type="Proteomes" id="UP000319516">
    <property type="component" value="Unassembled WGS sequence"/>
</dbReference>
<comment type="caution">
    <text evidence="5">The sequence shown here is derived from an EMBL/GenBank/DDBJ whole genome shotgun (WGS) entry which is preliminary data.</text>
</comment>
<dbReference type="OrthoDB" id="9809391at2"/>
<dbReference type="EMBL" id="VFOP01000001">
    <property type="protein sequence ID" value="TQL50276.1"/>
    <property type="molecule type" value="Genomic_DNA"/>
</dbReference>
<protein>
    <submittedName>
        <fullName evidence="5">MerR family transcriptional regulator</fullName>
    </submittedName>
</protein>
<accession>A0A542YQA7</accession>
<dbReference type="PANTHER" id="PTHR30204:SF58">
    <property type="entry name" value="HTH-TYPE TRANSCRIPTIONAL REGULATOR YFMP"/>
    <property type="match status" value="1"/>
</dbReference>
<dbReference type="SMART" id="SM00422">
    <property type="entry name" value="HTH_MERR"/>
    <property type="match status" value="1"/>
</dbReference>
<name>A0A542YQA7_9MICO</name>
<evidence type="ECO:0000256" key="3">
    <source>
        <dbReference type="SAM" id="MobiDB-lite"/>
    </source>
</evidence>
<dbReference type="PANTHER" id="PTHR30204">
    <property type="entry name" value="REDOX-CYCLING DRUG-SENSING TRANSCRIPTIONAL ACTIVATOR SOXR"/>
    <property type="match status" value="1"/>
</dbReference>
<evidence type="ECO:0000259" key="4">
    <source>
        <dbReference type="PROSITE" id="PS50937"/>
    </source>
</evidence>
<dbReference type="Gene3D" id="1.10.1660.10">
    <property type="match status" value="1"/>
</dbReference>
<keyword evidence="2" id="KW-0175">Coiled coil</keyword>
<dbReference type="GO" id="GO:0003700">
    <property type="term" value="F:DNA-binding transcription factor activity"/>
    <property type="evidence" value="ECO:0007669"/>
    <property type="project" value="InterPro"/>
</dbReference>
<dbReference type="InterPro" id="IPR047057">
    <property type="entry name" value="MerR_fam"/>
</dbReference>
<feature type="domain" description="HTH merR-type" evidence="4">
    <location>
        <begin position="23"/>
        <end position="90"/>
    </location>
</feature>
<keyword evidence="6" id="KW-1185">Reference proteome</keyword>
<evidence type="ECO:0000313" key="5">
    <source>
        <dbReference type="EMBL" id="TQL50276.1"/>
    </source>
</evidence>
<evidence type="ECO:0000256" key="2">
    <source>
        <dbReference type="SAM" id="Coils"/>
    </source>
</evidence>
<feature type="coiled-coil region" evidence="2">
    <location>
        <begin position="98"/>
        <end position="125"/>
    </location>
</feature>
<dbReference type="SUPFAM" id="SSF46955">
    <property type="entry name" value="Putative DNA-binding domain"/>
    <property type="match status" value="1"/>
</dbReference>
<dbReference type="CDD" id="cd04776">
    <property type="entry name" value="HTH_GnyR"/>
    <property type="match status" value="1"/>
</dbReference>
<dbReference type="AlphaFoldDB" id="A0A542YQA7"/>
<dbReference type="Pfam" id="PF13411">
    <property type="entry name" value="MerR_1"/>
    <property type="match status" value="1"/>
</dbReference>
<reference evidence="5 6" key="1">
    <citation type="submission" date="2019-06" db="EMBL/GenBank/DDBJ databases">
        <title>Sequencing the genomes of 1000 actinobacteria strains.</title>
        <authorList>
            <person name="Klenk H.-P."/>
        </authorList>
    </citation>
    <scope>NUCLEOTIDE SEQUENCE [LARGE SCALE GENOMIC DNA]</scope>
    <source>
        <strain evidence="5 6">DSM 12335</strain>
    </source>
</reference>
<sequence length="148" mass="17061">MTSAPALRPTDPGDDRTPDPGRTWTIAQVAEEFGITHRTIRHYEDLGLVSPERRGTVRVYHRRDHIRMQLIMRGRRLGFSLEEIRRIIGMYDEQPGEVGQLRYLLEQIERQREDLLARQRDIEAALGELEGVAERCRADLTRLAGTDG</sequence>
<organism evidence="5 6">
    <name type="scientific">Ornithinicoccus hortensis</name>
    <dbReference type="NCBI Taxonomy" id="82346"/>
    <lineage>
        <taxon>Bacteria</taxon>
        <taxon>Bacillati</taxon>
        <taxon>Actinomycetota</taxon>
        <taxon>Actinomycetes</taxon>
        <taxon>Micrococcales</taxon>
        <taxon>Intrasporangiaceae</taxon>
        <taxon>Ornithinicoccus</taxon>
    </lineage>
</organism>
<evidence type="ECO:0000313" key="6">
    <source>
        <dbReference type="Proteomes" id="UP000319516"/>
    </source>
</evidence>
<feature type="region of interest" description="Disordered" evidence="3">
    <location>
        <begin position="1"/>
        <end position="21"/>
    </location>
</feature>